<protein>
    <submittedName>
        <fullName evidence="1">Uncharacterized protein</fullName>
    </submittedName>
</protein>
<dbReference type="EMBL" id="VSSQ01039645">
    <property type="protein sequence ID" value="MPM92746.1"/>
    <property type="molecule type" value="Genomic_DNA"/>
</dbReference>
<accession>A0A645DTT3</accession>
<proteinExistence type="predicted"/>
<comment type="caution">
    <text evidence="1">The sequence shown here is derived from an EMBL/GenBank/DDBJ whole genome shotgun (WGS) entry which is preliminary data.</text>
</comment>
<dbReference type="AlphaFoldDB" id="A0A645DTT3"/>
<name>A0A645DTT3_9ZZZZ</name>
<organism evidence="1">
    <name type="scientific">bioreactor metagenome</name>
    <dbReference type="NCBI Taxonomy" id="1076179"/>
    <lineage>
        <taxon>unclassified sequences</taxon>
        <taxon>metagenomes</taxon>
        <taxon>ecological metagenomes</taxon>
    </lineage>
</organism>
<dbReference type="Gene3D" id="3.40.50.11440">
    <property type="match status" value="1"/>
</dbReference>
<evidence type="ECO:0000313" key="1">
    <source>
        <dbReference type="EMBL" id="MPM92746.1"/>
    </source>
</evidence>
<reference evidence="1" key="1">
    <citation type="submission" date="2019-08" db="EMBL/GenBank/DDBJ databases">
        <authorList>
            <person name="Kucharzyk K."/>
            <person name="Murdoch R.W."/>
            <person name="Higgins S."/>
            <person name="Loffler F."/>
        </authorList>
    </citation>
    <scope>NUCLEOTIDE SEQUENCE</scope>
</reference>
<sequence>MGRRDFLSPAFRLFVLEEASIRAELAAQFGSEIVNHEKIVIHDACDPAQLIEFGTLPSGGSFIPKG</sequence>
<gene>
    <name evidence="1" type="ORF">SDC9_139882</name>
</gene>